<organism evidence="1 2">
    <name type="scientific">Streptomyces phage SparkleGoddess</name>
    <dbReference type="NCBI Taxonomy" id="2283305"/>
    <lineage>
        <taxon>Viruses</taxon>
        <taxon>Duplodnaviria</taxon>
        <taxon>Heunggongvirae</taxon>
        <taxon>Uroviricota</taxon>
        <taxon>Caudoviricetes</taxon>
        <taxon>Stanwilliamsviridae</taxon>
        <taxon>Loccivirinae</taxon>
        <taxon>Gilsonvirus</taxon>
        <taxon>Gilsonvirus comrade</taxon>
    </lineage>
</organism>
<protein>
    <submittedName>
        <fullName evidence="1">Glycosyltransferase</fullName>
    </submittedName>
</protein>
<dbReference type="Proteomes" id="UP000259914">
    <property type="component" value="Segment"/>
</dbReference>
<name>A0A345ME09_9CAUD</name>
<gene>
    <name evidence="1" type="primary">78</name>
    <name evidence="1" type="ORF">SEA_SPARKLEGODDESS_78</name>
</gene>
<evidence type="ECO:0000313" key="1">
    <source>
        <dbReference type="EMBL" id="AXH68790.1"/>
    </source>
</evidence>
<reference evidence="1 2" key="1">
    <citation type="submission" date="2018-07" db="EMBL/GenBank/DDBJ databases">
        <authorList>
            <person name="Dixon J."/>
            <person name="Knudsen H.R."/>
            <person name="Rock W."/>
            <person name="Scott A.N."/>
            <person name="Walsdorf S.L."/>
            <person name="Layton S.R."/>
            <person name="Nayek S."/>
            <person name="Kim T."/>
            <person name="Hughes L.E."/>
            <person name="Garlena R.A."/>
            <person name="Russell D.A."/>
            <person name="Pope W.H."/>
            <person name="Jacobs-Sera D."/>
            <person name="Hatfull G.F."/>
        </authorList>
    </citation>
    <scope>NUCLEOTIDE SEQUENCE [LARGE SCALE GENOMIC DNA]</scope>
</reference>
<accession>A0A345ME09</accession>
<evidence type="ECO:0000313" key="2">
    <source>
        <dbReference type="Proteomes" id="UP000259914"/>
    </source>
</evidence>
<sequence>MRMLVIVPTRGRPENIVRLDKAMLDTEVDVEVMYCVDEDDPRLADYVRTGIPLVVGPRKRLVGTLNDVATQFADDYDIVGFLGDDVLPKTHRWDNIIRDNFKPNMVAYGNDGHQGEGLPTGVFLDARIVTGLGYMVPPTFIHLFADNYWKALGEALGTLTYLPGVDMEHLHPYAGKAEHDETYAQANAGPVWENDERAFNEYVKNELAFDVEILQLNE</sequence>
<dbReference type="EMBL" id="MH590589">
    <property type="protein sequence ID" value="AXH68790.1"/>
    <property type="molecule type" value="Genomic_DNA"/>
</dbReference>
<proteinExistence type="predicted"/>